<keyword evidence="2" id="KW-1185">Reference proteome</keyword>
<dbReference type="SUPFAM" id="SSF159275">
    <property type="entry name" value="PA1994-like"/>
    <property type="match status" value="1"/>
</dbReference>
<sequence>MKKELIWKALDGFSTEHLCLYEDQDGIVANSVVIGMNENAPFRINYEINCNLDWKVNKVDIRKFDSESANITLLSDDNGVWRKSCGEEIEDLRGCMDIDISITPFTNTIPIRRLSLNPGELSEIRVIYIDVHNFRLKPVTQRYTCLDTNLEGFKYKYENLDSGFATEFFVDKKGLIINYPDIFERVD</sequence>
<proteinExistence type="predicted"/>
<dbReference type="Pfam" id="PF06475">
    <property type="entry name" value="Glycolipid_bind"/>
    <property type="match status" value="1"/>
</dbReference>
<gene>
    <name evidence="1" type="ORF">U732_2504</name>
</gene>
<dbReference type="AlphaFoldDB" id="A0A0C1UDH7"/>
<protein>
    <submittedName>
        <fullName evidence="1">Glycolipid-binding family protein</fullName>
    </submittedName>
</protein>
<dbReference type="Proteomes" id="UP000031366">
    <property type="component" value="Unassembled WGS sequence"/>
</dbReference>
<comment type="caution">
    <text evidence="1">The sequence shown here is derived from an EMBL/GenBank/DDBJ whole genome shotgun (WGS) entry which is preliminary data.</text>
</comment>
<dbReference type="EMBL" id="AYSO01000019">
    <property type="protein sequence ID" value="KIE45470.1"/>
    <property type="molecule type" value="Genomic_DNA"/>
</dbReference>
<reference evidence="1 2" key="1">
    <citation type="journal article" date="2015" name="Infect. Genet. Evol.">
        <title>Genomic sequences of six botulinum neurotoxin-producing strains representing three clostridial species illustrate the mobility and diversity of botulinum neurotoxin genes.</title>
        <authorList>
            <person name="Smith T.J."/>
            <person name="Hill K.K."/>
            <person name="Xie G."/>
            <person name="Foley B.T."/>
            <person name="Williamson C.H."/>
            <person name="Foster J.T."/>
            <person name="Johnson S.L."/>
            <person name="Chertkov O."/>
            <person name="Teshima H."/>
            <person name="Gibbons H.S."/>
            <person name="Johnsky L.A."/>
            <person name="Karavis M.A."/>
            <person name="Smith L.A."/>
        </authorList>
    </citation>
    <scope>NUCLEOTIDE SEQUENCE [LARGE SCALE GENOMIC DNA]</scope>
    <source>
        <strain evidence="1 2">CDC 2741</strain>
    </source>
</reference>
<dbReference type="InterPro" id="IPR009467">
    <property type="entry name" value="Glycolipid-bd_prot_put"/>
</dbReference>
<dbReference type="RefSeq" id="WP_039634995.1">
    <property type="nucleotide sequence ID" value="NZ_AYSO01000019.1"/>
</dbReference>
<organism evidence="1 2">
    <name type="scientific">Clostridium argentinense CDC 2741</name>
    <dbReference type="NCBI Taxonomy" id="1418104"/>
    <lineage>
        <taxon>Bacteria</taxon>
        <taxon>Bacillati</taxon>
        <taxon>Bacillota</taxon>
        <taxon>Clostridia</taxon>
        <taxon>Eubacteriales</taxon>
        <taxon>Clostridiaceae</taxon>
        <taxon>Clostridium</taxon>
    </lineage>
</organism>
<name>A0A0C1UDH7_9CLOT</name>
<evidence type="ECO:0000313" key="2">
    <source>
        <dbReference type="Proteomes" id="UP000031366"/>
    </source>
</evidence>
<evidence type="ECO:0000313" key="1">
    <source>
        <dbReference type="EMBL" id="KIE45470.1"/>
    </source>
</evidence>
<dbReference type="STRING" id="29341.RSJ17_00710"/>
<accession>A0A0C1UDH7</accession>
<dbReference type="OrthoDB" id="9814791at2"/>